<gene>
    <name evidence="17" type="ORF">MPH_14130</name>
</gene>
<dbReference type="GO" id="GO:0003677">
    <property type="term" value="F:DNA binding"/>
    <property type="evidence" value="ECO:0007669"/>
    <property type="project" value="UniProtKB-KW"/>
</dbReference>
<dbReference type="GO" id="GO:0006310">
    <property type="term" value="P:DNA recombination"/>
    <property type="evidence" value="ECO:0007669"/>
    <property type="project" value="UniProtKB-KW"/>
</dbReference>
<evidence type="ECO:0000256" key="15">
    <source>
        <dbReference type="ARBA" id="ARBA00049244"/>
    </source>
</evidence>
<organism evidence="17 18">
    <name type="scientific">Macrophomina phaseolina (strain MS6)</name>
    <name type="common">Charcoal rot fungus</name>
    <dbReference type="NCBI Taxonomy" id="1126212"/>
    <lineage>
        <taxon>Eukaryota</taxon>
        <taxon>Fungi</taxon>
        <taxon>Dikarya</taxon>
        <taxon>Ascomycota</taxon>
        <taxon>Pezizomycotina</taxon>
        <taxon>Dothideomycetes</taxon>
        <taxon>Dothideomycetes incertae sedis</taxon>
        <taxon>Botryosphaeriales</taxon>
        <taxon>Botryosphaeriaceae</taxon>
        <taxon>Macrophomina</taxon>
    </lineage>
</organism>
<keyword evidence="13" id="KW-0233">DNA recombination</keyword>
<sequence>MANLVSIAKAREKGIELDTGRMCLYLEDFTVAYLTFTQNHFFMEYKEADDPPAVVSNVANRSLPASQWHDIFAHAGQRAIKALPQAVQGAVITDQDLTDHCDVCARTKAHQQISREMDPEESSTEAFFRVSFDLTQMTRANNGHQWITHLECASSKFTFAVTHATKDECTQHLLNIIQMIKTRFGKSVAFLRSDGEVSLTRAFKQQLEHQGVTHEVSAPYTPQQNGASERSGHSIIIKARALR</sequence>
<evidence type="ECO:0000313" key="17">
    <source>
        <dbReference type="EMBL" id="EKG08923.1"/>
    </source>
</evidence>
<keyword evidence="2" id="KW-0548">Nucleotidyltransferase</keyword>
<keyword evidence="1" id="KW-0815">Transposition</keyword>
<evidence type="ECO:0000256" key="8">
    <source>
        <dbReference type="ARBA" id="ARBA00022884"/>
    </source>
</evidence>
<dbReference type="GO" id="GO:0032196">
    <property type="term" value="P:transposition"/>
    <property type="evidence" value="ECO:0007669"/>
    <property type="project" value="UniProtKB-KW"/>
</dbReference>
<evidence type="ECO:0000256" key="10">
    <source>
        <dbReference type="ARBA" id="ARBA00022918"/>
    </source>
</evidence>
<comment type="caution">
    <text evidence="17">The sequence shown here is derived from an EMBL/GenBank/DDBJ whole genome shotgun (WGS) entry which is preliminary data.</text>
</comment>
<dbReference type="SUPFAM" id="SSF53098">
    <property type="entry name" value="Ribonuclease H-like"/>
    <property type="match status" value="1"/>
</dbReference>
<dbReference type="InterPro" id="IPR036397">
    <property type="entry name" value="RNaseH_sf"/>
</dbReference>
<dbReference type="GO" id="GO:0004519">
    <property type="term" value="F:endonuclease activity"/>
    <property type="evidence" value="ECO:0007669"/>
    <property type="project" value="UniProtKB-KW"/>
</dbReference>
<keyword evidence="11" id="KW-0808">Transferase</keyword>
<name>K2R3Y0_MACPH</name>
<dbReference type="GO" id="GO:0003723">
    <property type="term" value="F:RNA binding"/>
    <property type="evidence" value="ECO:0007669"/>
    <property type="project" value="UniProtKB-KW"/>
</dbReference>
<evidence type="ECO:0000256" key="12">
    <source>
        <dbReference type="ARBA" id="ARBA00023125"/>
    </source>
</evidence>
<dbReference type="InterPro" id="IPR001584">
    <property type="entry name" value="Integrase_cat-core"/>
</dbReference>
<comment type="catalytic activity">
    <reaction evidence="14">
        <text>DNA(n) + a 2'-deoxyribonucleoside 5'-triphosphate = DNA(n+1) + diphosphate</text>
        <dbReference type="Rhea" id="RHEA:22508"/>
        <dbReference type="Rhea" id="RHEA-COMP:17339"/>
        <dbReference type="Rhea" id="RHEA-COMP:17340"/>
        <dbReference type="ChEBI" id="CHEBI:33019"/>
        <dbReference type="ChEBI" id="CHEBI:61560"/>
        <dbReference type="ChEBI" id="CHEBI:173112"/>
        <dbReference type="EC" id="2.7.7.49"/>
    </reaction>
</comment>
<keyword evidence="7" id="KW-0460">Magnesium</keyword>
<protein>
    <submittedName>
        <fullName evidence="17">Integrase catalytic core</fullName>
    </submittedName>
</protein>
<proteinExistence type="predicted"/>
<keyword evidence="8" id="KW-0694">RNA-binding</keyword>
<feature type="non-terminal residue" evidence="17">
    <location>
        <position position="243"/>
    </location>
</feature>
<dbReference type="AlphaFoldDB" id="K2R3Y0"/>
<dbReference type="GO" id="GO:0016787">
    <property type="term" value="F:hydrolase activity"/>
    <property type="evidence" value="ECO:0007669"/>
    <property type="project" value="UniProtKB-KW"/>
</dbReference>
<dbReference type="VEuPathDB" id="FungiDB:MPH_14130"/>
<dbReference type="PANTHER" id="PTHR42648">
    <property type="entry name" value="TRANSPOSASE, PUTATIVE-RELATED"/>
    <property type="match status" value="1"/>
</dbReference>
<evidence type="ECO:0000256" key="13">
    <source>
        <dbReference type="ARBA" id="ARBA00023172"/>
    </source>
</evidence>
<dbReference type="HOGENOM" id="CLU_1144915_0_0_1"/>
<keyword evidence="9" id="KW-0229">DNA integration</keyword>
<evidence type="ECO:0000256" key="2">
    <source>
        <dbReference type="ARBA" id="ARBA00022695"/>
    </source>
</evidence>
<keyword evidence="11" id="KW-0239">DNA-directed DNA polymerase</keyword>
<dbReference type="Gene3D" id="3.30.420.10">
    <property type="entry name" value="Ribonuclease H-like superfamily/Ribonuclease H"/>
    <property type="match status" value="1"/>
</dbReference>
<dbReference type="EMBL" id="AHHD01000989">
    <property type="protein sequence ID" value="EKG08923.1"/>
    <property type="molecule type" value="Genomic_DNA"/>
</dbReference>
<dbReference type="STRING" id="1126212.K2R3Y0"/>
<evidence type="ECO:0000256" key="6">
    <source>
        <dbReference type="ARBA" id="ARBA00022801"/>
    </source>
</evidence>
<accession>K2R3Y0</accession>
<dbReference type="InParanoid" id="K2R3Y0"/>
<dbReference type="PROSITE" id="PS50994">
    <property type="entry name" value="INTEGRASE"/>
    <property type="match status" value="1"/>
</dbReference>
<evidence type="ECO:0000256" key="11">
    <source>
        <dbReference type="ARBA" id="ARBA00022932"/>
    </source>
</evidence>
<keyword evidence="5" id="KW-0255">Endonuclease</keyword>
<dbReference type="eggNOG" id="KOG0017">
    <property type="taxonomic scope" value="Eukaryota"/>
</dbReference>
<dbReference type="Proteomes" id="UP000007129">
    <property type="component" value="Unassembled WGS sequence"/>
</dbReference>
<dbReference type="OrthoDB" id="5017987at2759"/>
<dbReference type="GO" id="GO:0005634">
    <property type="term" value="C:nucleus"/>
    <property type="evidence" value="ECO:0007669"/>
    <property type="project" value="UniProtKB-ARBA"/>
</dbReference>
<evidence type="ECO:0000313" key="18">
    <source>
        <dbReference type="Proteomes" id="UP000007129"/>
    </source>
</evidence>
<dbReference type="PANTHER" id="PTHR42648:SF11">
    <property type="entry name" value="TRANSPOSON TY4-P GAG-POL POLYPROTEIN"/>
    <property type="match status" value="1"/>
</dbReference>
<dbReference type="InterPro" id="IPR012337">
    <property type="entry name" value="RNaseH-like_sf"/>
</dbReference>
<keyword evidence="12" id="KW-0238">DNA-binding</keyword>
<evidence type="ECO:0000256" key="9">
    <source>
        <dbReference type="ARBA" id="ARBA00022908"/>
    </source>
</evidence>
<reference evidence="17 18" key="1">
    <citation type="journal article" date="2012" name="BMC Genomics">
        <title>Tools to kill: Genome of one of the most destructive plant pathogenic fungi Macrophomina phaseolina.</title>
        <authorList>
            <person name="Islam M.S."/>
            <person name="Haque M.S."/>
            <person name="Islam M.M."/>
            <person name="Emdad E.M."/>
            <person name="Halim A."/>
            <person name="Hossen Q.M.M."/>
            <person name="Hossain M.Z."/>
            <person name="Ahmed B."/>
            <person name="Rahim S."/>
            <person name="Rahman M.S."/>
            <person name="Alam M.M."/>
            <person name="Hou S."/>
            <person name="Wan X."/>
            <person name="Saito J.A."/>
            <person name="Alam M."/>
        </authorList>
    </citation>
    <scope>NUCLEOTIDE SEQUENCE [LARGE SCALE GENOMIC DNA]</scope>
    <source>
        <strain evidence="17 18">MS6</strain>
    </source>
</reference>
<evidence type="ECO:0000256" key="7">
    <source>
        <dbReference type="ARBA" id="ARBA00022842"/>
    </source>
</evidence>
<dbReference type="GO" id="GO:0046872">
    <property type="term" value="F:metal ion binding"/>
    <property type="evidence" value="ECO:0007669"/>
    <property type="project" value="UniProtKB-KW"/>
</dbReference>
<comment type="catalytic activity">
    <reaction evidence="15">
        <text>DNA(n) + a 2'-deoxyribonucleoside 5'-triphosphate = DNA(n+1) + diphosphate</text>
        <dbReference type="Rhea" id="RHEA:22508"/>
        <dbReference type="Rhea" id="RHEA-COMP:17339"/>
        <dbReference type="Rhea" id="RHEA-COMP:17340"/>
        <dbReference type="ChEBI" id="CHEBI:33019"/>
        <dbReference type="ChEBI" id="CHEBI:61560"/>
        <dbReference type="ChEBI" id="CHEBI:173112"/>
        <dbReference type="EC" id="2.7.7.7"/>
    </reaction>
</comment>
<evidence type="ECO:0000259" key="16">
    <source>
        <dbReference type="PROSITE" id="PS50994"/>
    </source>
</evidence>
<keyword evidence="6" id="KW-0378">Hydrolase</keyword>
<dbReference type="GO" id="GO:0003887">
    <property type="term" value="F:DNA-directed DNA polymerase activity"/>
    <property type="evidence" value="ECO:0007669"/>
    <property type="project" value="UniProtKB-KW"/>
</dbReference>
<dbReference type="GO" id="GO:0003964">
    <property type="term" value="F:RNA-directed DNA polymerase activity"/>
    <property type="evidence" value="ECO:0007669"/>
    <property type="project" value="UniProtKB-KW"/>
</dbReference>
<evidence type="ECO:0000256" key="3">
    <source>
        <dbReference type="ARBA" id="ARBA00022722"/>
    </source>
</evidence>
<evidence type="ECO:0000256" key="14">
    <source>
        <dbReference type="ARBA" id="ARBA00048173"/>
    </source>
</evidence>
<evidence type="ECO:0000256" key="1">
    <source>
        <dbReference type="ARBA" id="ARBA00022578"/>
    </source>
</evidence>
<feature type="domain" description="Integrase catalytic" evidence="16">
    <location>
        <begin position="115"/>
        <end position="243"/>
    </location>
</feature>
<dbReference type="InterPro" id="IPR039537">
    <property type="entry name" value="Retrotran_Ty1/copia-like"/>
</dbReference>
<keyword evidence="3" id="KW-0540">Nuclease</keyword>
<evidence type="ECO:0000256" key="4">
    <source>
        <dbReference type="ARBA" id="ARBA00022723"/>
    </source>
</evidence>
<keyword evidence="4" id="KW-0479">Metal-binding</keyword>
<evidence type="ECO:0000256" key="5">
    <source>
        <dbReference type="ARBA" id="ARBA00022759"/>
    </source>
</evidence>
<keyword evidence="10" id="KW-0695">RNA-directed DNA polymerase</keyword>
<dbReference type="GO" id="GO:0015074">
    <property type="term" value="P:DNA integration"/>
    <property type="evidence" value="ECO:0007669"/>
    <property type="project" value="UniProtKB-KW"/>
</dbReference>